<gene>
    <name evidence="1" type="ORF">ACFSJ0_10970</name>
</gene>
<comment type="caution">
    <text evidence="1">The sequence shown here is derived from an EMBL/GenBank/DDBJ whole genome shotgun (WGS) entry which is preliminary data.</text>
</comment>
<dbReference type="EMBL" id="JBHUCM010000011">
    <property type="protein sequence ID" value="MFD1537558.1"/>
    <property type="molecule type" value="Genomic_DNA"/>
</dbReference>
<accession>A0ABW4G4A1</accession>
<keyword evidence="2" id="KW-1185">Reference proteome</keyword>
<organism evidence="1 2">
    <name type="scientific">Nonomuraea guangzhouensis</name>
    <dbReference type="NCBI Taxonomy" id="1291555"/>
    <lineage>
        <taxon>Bacteria</taxon>
        <taxon>Bacillati</taxon>
        <taxon>Actinomycetota</taxon>
        <taxon>Actinomycetes</taxon>
        <taxon>Streptosporangiales</taxon>
        <taxon>Streptosporangiaceae</taxon>
        <taxon>Nonomuraea</taxon>
    </lineage>
</organism>
<protein>
    <submittedName>
        <fullName evidence="1">HEAT repeat domain-containing protein</fullName>
    </submittedName>
</protein>
<evidence type="ECO:0000313" key="2">
    <source>
        <dbReference type="Proteomes" id="UP001597097"/>
    </source>
</evidence>
<dbReference type="RefSeq" id="WP_219531977.1">
    <property type="nucleotide sequence ID" value="NZ_JAHKRM010000012.1"/>
</dbReference>
<proteinExistence type="predicted"/>
<sequence>MPDEPIVDSIHRLTAEAVDGRRPAFAELADALFAVASDAELADSALDVLAAAGPKIWIDLDVVLRPGRYGYRDPRITQPTAVHELSNPLAVALAACGRNGRERHRAIGHPAMRTDVRLFPVLAIRTADWAETVQDRALRVLGDVLTDADAAALLAVVPVVARIGDRSRGNRTVETVRDALRRADDSTLSIVRGCADLHGRRFVFDVSLEAGRMDPRQLAAASLHESDIISRTRCAEALAARAIDRDQPELMEELLAGRSARVRVTALTTLVRLGHPRHGARFLDDDASMVRLTAQWAVRRAGGDPAELYRQRLQDAADRGRRRGLLAGLGDCATSAEAALVLPYLRDHSSRVRTEAVRTLRRLDALADVLDAQGDVVALLEDPAPVVVRNVADLLRASGSKAPAERLWGLLGDADRPRHVRETARRLLADRDAWTRIKADLLLSGDPDALLSSRASADLAALCGRDAAYIHQRCPAELRGELEELLVAAEDAVGPETTRLLRWLVRSGR</sequence>
<dbReference type="Proteomes" id="UP001597097">
    <property type="component" value="Unassembled WGS sequence"/>
</dbReference>
<evidence type="ECO:0000313" key="1">
    <source>
        <dbReference type="EMBL" id="MFD1537558.1"/>
    </source>
</evidence>
<name>A0ABW4G4A1_9ACTN</name>
<reference evidence="2" key="1">
    <citation type="journal article" date="2019" name="Int. J. Syst. Evol. Microbiol.">
        <title>The Global Catalogue of Microorganisms (GCM) 10K type strain sequencing project: providing services to taxonomists for standard genome sequencing and annotation.</title>
        <authorList>
            <consortium name="The Broad Institute Genomics Platform"/>
            <consortium name="The Broad Institute Genome Sequencing Center for Infectious Disease"/>
            <person name="Wu L."/>
            <person name="Ma J."/>
        </authorList>
    </citation>
    <scope>NUCLEOTIDE SEQUENCE [LARGE SCALE GENOMIC DNA]</scope>
    <source>
        <strain evidence="2">CGMCC 1.15399</strain>
    </source>
</reference>